<accession>A0AAD9ZUW1</accession>
<name>A0AAD9ZUW1_9ROSI</name>
<organism evidence="1 2">
    <name type="scientific">Dipteronia sinensis</name>
    <dbReference type="NCBI Taxonomy" id="43782"/>
    <lineage>
        <taxon>Eukaryota</taxon>
        <taxon>Viridiplantae</taxon>
        <taxon>Streptophyta</taxon>
        <taxon>Embryophyta</taxon>
        <taxon>Tracheophyta</taxon>
        <taxon>Spermatophyta</taxon>
        <taxon>Magnoliopsida</taxon>
        <taxon>eudicotyledons</taxon>
        <taxon>Gunneridae</taxon>
        <taxon>Pentapetalae</taxon>
        <taxon>rosids</taxon>
        <taxon>malvids</taxon>
        <taxon>Sapindales</taxon>
        <taxon>Sapindaceae</taxon>
        <taxon>Hippocastanoideae</taxon>
        <taxon>Acereae</taxon>
        <taxon>Dipteronia</taxon>
    </lineage>
</organism>
<gene>
    <name evidence="1" type="ORF">Dsin_024922</name>
</gene>
<dbReference type="Gene3D" id="2.40.70.10">
    <property type="entry name" value="Acid Proteases"/>
    <property type="match status" value="1"/>
</dbReference>
<dbReference type="Proteomes" id="UP001281410">
    <property type="component" value="Unassembled WGS sequence"/>
</dbReference>
<dbReference type="AlphaFoldDB" id="A0AAD9ZUW1"/>
<evidence type="ECO:0000313" key="1">
    <source>
        <dbReference type="EMBL" id="KAK3193612.1"/>
    </source>
</evidence>
<keyword evidence="2" id="KW-1185">Reference proteome</keyword>
<dbReference type="InterPro" id="IPR021109">
    <property type="entry name" value="Peptidase_aspartic_dom_sf"/>
</dbReference>
<dbReference type="EMBL" id="JANJYJ010000008">
    <property type="protein sequence ID" value="KAK3193612.1"/>
    <property type="molecule type" value="Genomic_DNA"/>
</dbReference>
<evidence type="ECO:0000313" key="2">
    <source>
        <dbReference type="Proteomes" id="UP001281410"/>
    </source>
</evidence>
<dbReference type="PANTHER" id="PTHR33067">
    <property type="entry name" value="RNA-DIRECTED DNA POLYMERASE-RELATED"/>
    <property type="match status" value="1"/>
</dbReference>
<dbReference type="PANTHER" id="PTHR33067:SF35">
    <property type="entry name" value="ASPARTIC PEPTIDASE DDI1-TYPE DOMAIN-CONTAINING PROTEIN"/>
    <property type="match status" value="1"/>
</dbReference>
<protein>
    <submittedName>
        <fullName evidence="1">Uncharacterized protein</fullName>
    </submittedName>
</protein>
<proteinExistence type="predicted"/>
<comment type="caution">
    <text evidence="1">The sequence shown here is derived from an EMBL/GenBank/DDBJ whole genome shotgun (WGS) entry which is preliminary data.</text>
</comment>
<reference evidence="1" key="1">
    <citation type="journal article" date="2023" name="Plant J.">
        <title>Genome sequences and population genomics provide insights into the demographic history, inbreeding, and mutation load of two 'living fossil' tree species of Dipteronia.</title>
        <authorList>
            <person name="Feng Y."/>
            <person name="Comes H.P."/>
            <person name="Chen J."/>
            <person name="Zhu S."/>
            <person name="Lu R."/>
            <person name="Zhang X."/>
            <person name="Li P."/>
            <person name="Qiu J."/>
            <person name="Olsen K.M."/>
            <person name="Qiu Y."/>
        </authorList>
    </citation>
    <scope>NUCLEOTIDE SEQUENCE</scope>
    <source>
        <strain evidence="1">NBL</strain>
    </source>
</reference>
<sequence length="109" mass="12563">MPYSVFERLRAGEVKPINVTLQLADRSVKYPRGIMQDTLVKVENFYLTINFLVLDMEEDVEVPLLLEMLFLKTTGALIDVKEEKMTLRVGDEKVVFDISKSMKRPLGVR</sequence>